<accession>A0ABN0DT63</accession>
<dbReference type="InterPro" id="IPR001712">
    <property type="entry name" value="T3SS_FHIPEP"/>
</dbReference>
<keyword evidence="2" id="KW-1185">Reference proteome</keyword>
<sequence>LLPGQPTLWVANEHQERLEKSRLATLTTDQVMTWHLSHVLREYAEDFIGIQETRYLLEQMEGSYSEL</sequence>
<dbReference type="InterPro" id="IPR042194">
    <property type="entry name" value="FHIPEP_1"/>
</dbReference>
<dbReference type="PANTHER" id="PTHR30161:SF2">
    <property type="entry name" value="INVASION PROTEIN INVA"/>
    <property type="match status" value="1"/>
</dbReference>
<name>A0ABN0DT63_AERSS</name>
<organism evidence="1 2">
    <name type="scientific">Aeromonas salmonicida subsp. salmonicida 01-B526</name>
    <dbReference type="NCBI Taxonomy" id="1076135"/>
    <lineage>
        <taxon>Bacteria</taxon>
        <taxon>Pseudomonadati</taxon>
        <taxon>Pseudomonadota</taxon>
        <taxon>Gammaproteobacteria</taxon>
        <taxon>Aeromonadales</taxon>
        <taxon>Aeromonadaceae</taxon>
        <taxon>Aeromonas</taxon>
    </lineage>
</organism>
<evidence type="ECO:0000313" key="2">
    <source>
        <dbReference type="Proteomes" id="UP000006428"/>
    </source>
</evidence>
<evidence type="ECO:0000313" key="1">
    <source>
        <dbReference type="EMBL" id="EHI49994.1"/>
    </source>
</evidence>
<dbReference type="Gene3D" id="3.40.30.60">
    <property type="entry name" value="FHIPEP family, domain 1"/>
    <property type="match status" value="1"/>
</dbReference>
<proteinExistence type="predicted"/>
<comment type="caution">
    <text evidence="1">The sequence shown here is derived from an EMBL/GenBank/DDBJ whole genome shotgun (WGS) entry which is preliminary data.</text>
</comment>
<feature type="non-terminal residue" evidence="1">
    <location>
        <position position="1"/>
    </location>
</feature>
<dbReference type="EMBL" id="AGVO01000601">
    <property type="protein sequence ID" value="EHI49994.1"/>
    <property type="molecule type" value="Genomic_DNA"/>
</dbReference>
<feature type="non-terminal residue" evidence="1">
    <location>
        <position position="67"/>
    </location>
</feature>
<protein>
    <submittedName>
        <fullName evidence="1">AscV protein</fullName>
    </submittedName>
</protein>
<reference evidence="1 2" key="1">
    <citation type="journal article" date="2012" name="Front. Microbiol.">
        <title>Draft Genome Sequence of the Virulent Strain 01-B526 of the Fish Pathogen Aeromonas salmonicida.</title>
        <authorList>
            <person name="Charette S.J."/>
            <person name="Brochu F."/>
            <person name="Boyle B."/>
            <person name="Filion G."/>
            <person name="Tanaka K.H."/>
            <person name="Derome N."/>
        </authorList>
    </citation>
    <scope>NUCLEOTIDE SEQUENCE [LARGE SCALE GENOMIC DNA]</scope>
    <source>
        <strain evidence="1 2">01-B526</strain>
    </source>
</reference>
<gene>
    <name evidence="1" type="ORF">IYQ_24213</name>
</gene>
<dbReference type="PANTHER" id="PTHR30161">
    <property type="entry name" value="FLAGELLAR EXPORT PROTEIN, MEMBRANE FLHA SUBUNIT-RELATED"/>
    <property type="match status" value="1"/>
</dbReference>
<dbReference type="Proteomes" id="UP000006428">
    <property type="component" value="Unassembled WGS sequence"/>
</dbReference>
<dbReference type="Pfam" id="PF00771">
    <property type="entry name" value="FHIPEP"/>
    <property type="match status" value="1"/>
</dbReference>